<sequence>METNRGTAGRLRTSTGPDERASREKAVRETAGREAARWRELLERLK</sequence>
<accession>A0ABW7I0L8</accession>
<dbReference type="RefSeq" id="WP_237877607.1">
    <property type="nucleotide sequence ID" value="NZ_BAABEN010000004.1"/>
</dbReference>
<feature type="compositionally biased region" description="Basic and acidic residues" evidence="1">
    <location>
        <begin position="17"/>
        <end position="34"/>
    </location>
</feature>
<dbReference type="EMBL" id="JBIHMK010000130">
    <property type="protein sequence ID" value="MFH0251346.1"/>
    <property type="molecule type" value="Genomic_DNA"/>
</dbReference>
<feature type="region of interest" description="Disordered" evidence="1">
    <location>
        <begin position="1"/>
        <end position="34"/>
    </location>
</feature>
<keyword evidence="3" id="KW-1185">Reference proteome</keyword>
<evidence type="ECO:0000313" key="3">
    <source>
        <dbReference type="Proteomes" id="UP001607069"/>
    </source>
</evidence>
<comment type="caution">
    <text evidence="2">The sequence shown here is derived from an EMBL/GenBank/DDBJ whole genome shotgun (WGS) entry which is preliminary data.</text>
</comment>
<feature type="compositionally biased region" description="Polar residues" evidence="1">
    <location>
        <begin position="1"/>
        <end position="16"/>
    </location>
</feature>
<organism evidence="2 3">
    <name type="scientific">Streptomyces chitinivorans</name>
    <dbReference type="NCBI Taxonomy" id="1257027"/>
    <lineage>
        <taxon>Bacteria</taxon>
        <taxon>Bacillati</taxon>
        <taxon>Actinomycetota</taxon>
        <taxon>Actinomycetes</taxon>
        <taxon>Kitasatosporales</taxon>
        <taxon>Streptomycetaceae</taxon>
        <taxon>Streptomyces</taxon>
    </lineage>
</organism>
<gene>
    <name evidence="2" type="ORF">ACG5V6_24405</name>
</gene>
<name>A0ABW7I0L8_9ACTN</name>
<evidence type="ECO:0000313" key="2">
    <source>
        <dbReference type="EMBL" id="MFH0251346.1"/>
    </source>
</evidence>
<dbReference type="Proteomes" id="UP001607069">
    <property type="component" value="Unassembled WGS sequence"/>
</dbReference>
<protein>
    <submittedName>
        <fullName evidence="2">Uncharacterized protein</fullName>
    </submittedName>
</protein>
<reference evidence="2 3" key="1">
    <citation type="submission" date="2024-10" db="EMBL/GenBank/DDBJ databases">
        <authorList>
            <person name="Cho J.-C."/>
        </authorList>
    </citation>
    <scope>NUCLEOTIDE SEQUENCE [LARGE SCALE GENOMIC DNA]</scope>
    <source>
        <strain evidence="2 3">KCTC29696</strain>
    </source>
</reference>
<proteinExistence type="predicted"/>
<evidence type="ECO:0000256" key="1">
    <source>
        <dbReference type="SAM" id="MobiDB-lite"/>
    </source>
</evidence>